<dbReference type="RefSeq" id="WP_088260827.1">
    <property type="nucleotide sequence ID" value="NZ_NIDE01000020.1"/>
</dbReference>
<dbReference type="Proteomes" id="UP000214646">
    <property type="component" value="Unassembled WGS sequence"/>
</dbReference>
<evidence type="ECO:0000313" key="1">
    <source>
        <dbReference type="EMBL" id="OWK34564.1"/>
    </source>
</evidence>
<keyword evidence="2" id="KW-1185">Reference proteome</keyword>
<accession>A0A225D4J5</accession>
<sequence>MGKSRQQETSTAVTPQRGVRLYRLLSLIADSSRTRQTLLKRLKVDLRGFYRDLELLRSLGVEILSNGDSYQLVGALDDALTKLPFPDPGLSFRDALLLSQGRTTAHRKLRSRIHSFTGLTSTDA</sequence>
<organism evidence="1 2">
    <name type="scientific">Fimbriiglobus ruber</name>
    <dbReference type="NCBI Taxonomy" id="1908690"/>
    <lineage>
        <taxon>Bacteria</taxon>
        <taxon>Pseudomonadati</taxon>
        <taxon>Planctomycetota</taxon>
        <taxon>Planctomycetia</taxon>
        <taxon>Gemmatales</taxon>
        <taxon>Gemmataceae</taxon>
        <taxon>Fimbriiglobus</taxon>
    </lineage>
</organism>
<name>A0A225D4J5_9BACT</name>
<comment type="caution">
    <text evidence="1">The sequence shown here is derived from an EMBL/GenBank/DDBJ whole genome shotgun (WGS) entry which is preliminary data.</text>
</comment>
<evidence type="ECO:0008006" key="3">
    <source>
        <dbReference type="Google" id="ProtNLM"/>
    </source>
</evidence>
<gene>
    <name evidence="1" type="ORF">FRUB_10535</name>
</gene>
<dbReference type="EMBL" id="NIDE01000020">
    <property type="protein sequence ID" value="OWK34564.1"/>
    <property type="molecule type" value="Genomic_DNA"/>
</dbReference>
<evidence type="ECO:0000313" key="2">
    <source>
        <dbReference type="Proteomes" id="UP000214646"/>
    </source>
</evidence>
<dbReference type="OrthoDB" id="286663at2"/>
<proteinExistence type="predicted"/>
<protein>
    <recommendedName>
        <fullName evidence="3">Helix-turn-helix type 11 domain-containing protein</fullName>
    </recommendedName>
</protein>
<dbReference type="AlphaFoldDB" id="A0A225D4J5"/>
<reference evidence="2" key="1">
    <citation type="submission" date="2017-06" db="EMBL/GenBank/DDBJ databases">
        <title>Genome analysis of Fimbriiglobus ruber SP5, the first member of the order Planctomycetales with confirmed chitinolytic capability.</title>
        <authorList>
            <person name="Ravin N.V."/>
            <person name="Rakitin A.L."/>
            <person name="Ivanova A.A."/>
            <person name="Beletsky A.V."/>
            <person name="Kulichevskaya I.S."/>
            <person name="Mardanov A.V."/>
            <person name="Dedysh S.N."/>
        </authorList>
    </citation>
    <scope>NUCLEOTIDE SEQUENCE [LARGE SCALE GENOMIC DNA]</scope>
    <source>
        <strain evidence="2">SP5</strain>
    </source>
</reference>